<reference evidence="4" key="1">
    <citation type="journal article" date="2017" name="Mycologia">
        <title>Fusarium algeriense, sp. nov., a novel toxigenic crown rot pathogen of durum wheat from Algeria is nested in the Fusarium burgessii species complex.</title>
        <authorList>
            <person name="Laraba I."/>
            <person name="Keddad A."/>
            <person name="Boureghda H."/>
            <person name="Abdallah N."/>
            <person name="Vaughan M.M."/>
            <person name="Proctor R.H."/>
            <person name="Busman M."/>
            <person name="O'Donnell K."/>
        </authorList>
    </citation>
    <scope>NUCLEOTIDE SEQUENCE</scope>
    <source>
        <strain evidence="4">NRRL 25174</strain>
    </source>
</reference>
<proteinExistence type="predicted"/>
<dbReference type="EMBL" id="PVQB02001232">
    <property type="protein sequence ID" value="KAF4332032.1"/>
    <property type="molecule type" value="Genomic_DNA"/>
</dbReference>
<dbReference type="PANTHER" id="PTHR45641:SF19">
    <property type="entry name" value="NEPHROCYSTIN-3"/>
    <property type="match status" value="1"/>
</dbReference>
<dbReference type="Pfam" id="PF13424">
    <property type="entry name" value="TPR_12"/>
    <property type="match status" value="4"/>
</dbReference>
<keyword evidence="2" id="KW-0802">TPR repeat</keyword>
<evidence type="ECO:0000256" key="1">
    <source>
        <dbReference type="ARBA" id="ARBA00022737"/>
    </source>
</evidence>
<sequence length="451" mass="50221">MAEHPVPASTSADNIHHNNNEIEGELSSPESRLPSLLEPGNLEVAEDMSRTILAVSQGIWPKDSPRVLRRKMNLAGILQMRSKFEEAEILQAEILTEMETSLGKDHRLTVQCTLNQAETFASRGRTEEAVSLLQNTLNTLSIDHEQLTAVKLLALDRLADAKTQFVEVMNFQRVSLRPMNPGQYQEAETQLPELVKCHNEIHGKEHLETFKCKSEIATLYKDIGRYEEAEELQESAINGLNDTAGEDHLESIDAKNSMILLYIALGRYSDAVALGETLAKRTENILGAQHPSSLDSIQNLALAYNHQGRFQDAERLEERVLEGWTARLGDSHPNAITARRNLALTRFDLGKKDEAMKLVAHGQDNVSIFPPNSDPATLQRLLNFAGALSDDGSHDEAIAIAECVFARRKKMFENNHPETLLAMSNLAMAHHKNHDDENALELLTESTSMGK</sequence>
<evidence type="ECO:0000256" key="2">
    <source>
        <dbReference type="ARBA" id="ARBA00022803"/>
    </source>
</evidence>
<keyword evidence="1" id="KW-0677">Repeat</keyword>
<dbReference type="InterPro" id="IPR011990">
    <property type="entry name" value="TPR-like_helical_dom_sf"/>
</dbReference>
<dbReference type="SUPFAM" id="SSF48452">
    <property type="entry name" value="TPR-like"/>
    <property type="match status" value="4"/>
</dbReference>
<protein>
    <submittedName>
        <fullName evidence="4">Nephrocystin-3</fullName>
    </submittedName>
</protein>
<dbReference type="PANTHER" id="PTHR45641">
    <property type="entry name" value="TETRATRICOPEPTIDE REPEAT PROTEIN (AFU_ORTHOLOGUE AFUA_6G03870)"/>
    <property type="match status" value="1"/>
</dbReference>
<evidence type="ECO:0000313" key="4">
    <source>
        <dbReference type="EMBL" id="KAF4332032.1"/>
    </source>
</evidence>
<dbReference type="Gene3D" id="1.25.40.10">
    <property type="entry name" value="Tetratricopeptide repeat domain"/>
    <property type="match status" value="3"/>
</dbReference>
<dbReference type="Proteomes" id="UP000730481">
    <property type="component" value="Unassembled WGS sequence"/>
</dbReference>
<dbReference type="AlphaFoldDB" id="A0A9P5A5R7"/>
<name>A0A9P5A5R7_9HYPO</name>
<feature type="region of interest" description="Disordered" evidence="3">
    <location>
        <begin position="1"/>
        <end position="35"/>
    </location>
</feature>
<evidence type="ECO:0000256" key="3">
    <source>
        <dbReference type="SAM" id="MobiDB-lite"/>
    </source>
</evidence>
<dbReference type="OrthoDB" id="5986190at2759"/>
<comment type="caution">
    <text evidence="4">The sequence shown here is derived from an EMBL/GenBank/DDBJ whole genome shotgun (WGS) entry which is preliminary data.</text>
</comment>
<keyword evidence="5" id="KW-1185">Reference proteome</keyword>
<accession>A0A9P5A5R7</accession>
<organism evidence="4 5">
    <name type="scientific">Fusarium beomiforme</name>
    <dbReference type="NCBI Taxonomy" id="44412"/>
    <lineage>
        <taxon>Eukaryota</taxon>
        <taxon>Fungi</taxon>
        <taxon>Dikarya</taxon>
        <taxon>Ascomycota</taxon>
        <taxon>Pezizomycotina</taxon>
        <taxon>Sordariomycetes</taxon>
        <taxon>Hypocreomycetidae</taxon>
        <taxon>Hypocreales</taxon>
        <taxon>Nectriaceae</taxon>
        <taxon>Fusarium</taxon>
        <taxon>Fusarium burgessii species complex</taxon>
    </lineage>
</organism>
<feature type="compositionally biased region" description="Low complexity" evidence="3">
    <location>
        <begin position="25"/>
        <end position="35"/>
    </location>
</feature>
<gene>
    <name evidence="4" type="ORF">FBEOM_14182</name>
</gene>
<evidence type="ECO:0000313" key="5">
    <source>
        <dbReference type="Proteomes" id="UP000730481"/>
    </source>
</evidence>
<dbReference type="Pfam" id="PF13374">
    <property type="entry name" value="TPR_10"/>
    <property type="match status" value="1"/>
</dbReference>
<reference evidence="4" key="2">
    <citation type="submission" date="2020-02" db="EMBL/GenBank/DDBJ databases">
        <title>Identification and distribution of gene clusters putatively required for synthesis of sphingolipid metabolism inhibitors in phylogenetically diverse species of the filamentous fungus Fusarium.</title>
        <authorList>
            <person name="Kim H.-S."/>
            <person name="Busman M."/>
            <person name="Brown D.W."/>
            <person name="Divon H."/>
            <person name="Uhlig S."/>
            <person name="Proctor R.H."/>
        </authorList>
    </citation>
    <scope>NUCLEOTIDE SEQUENCE</scope>
    <source>
        <strain evidence="4">NRRL 25174</strain>
    </source>
</reference>